<dbReference type="Proteomes" id="UP000247409">
    <property type="component" value="Unassembled WGS sequence"/>
</dbReference>
<evidence type="ECO:0000313" key="1">
    <source>
        <dbReference type="EMBL" id="PXF46930.1"/>
    </source>
</evidence>
<reference evidence="1 2" key="1">
    <citation type="journal article" date="2018" name="Mol. Biol. Evol.">
        <title>Analysis of the draft genome of the red seaweed Gracilariopsis chorda provides insights into genome size evolution in Rhodophyta.</title>
        <authorList>
            <person name="Lee J."/>
            <person name="Yang E.C."/>
            <person name="Graf L."/>
            <person name="Yang J.H."/>
            <person name="Qiu H."/>
            <person name="Zel Zion U."/>
            <person name="Chan C.X."/>
            <person name="Stephens T.G."/>
            <person name="Weber A.P.M."/>
            <person name="Boo G.H."/>
            <person name="Boo S.M."/>
            <person name="Kim K.M."/>
            <person name="Shin Y."/>
            <person name="Jung M."/>
            <person name="Lee S.J."/>
            <person name="Yim H.S."/>
            <person name="Lee J.H."/>
            <person name="Bhattacharya D."/>
            <person name="Yoon H.S."/>
        </authorList>
    </citation>
    <scope>NUCLEOTIDE SEQUENCE [LARGE SCALE GENOMIC DNA]</scope>
    <source>
        <strain evidence="1 2">SKKU-2015</strain>
        <tissue evidence="1">Whole body</tissue>
    </source>
</reference>
<keyword evidence="2" id="KW-1185">Reference proteome</keyword>
<protein>
    <submittedName>
        <fullName evidence="1">Uncharacterized protein</fullName>
    </submittedName>
</protein>
<dbReference type="AlphaFoldDB" id="A0A2V3J0N6"/>
<dbReference type="OrthoDB" id="6502630at2759"/>
<proteinExistence type="predicted"/>
<dbReference type="EMBL" id="NBIV01000031">
    <property type="protein sequence ID" value="PXF46930.1"/>
    <property type="molecule type" value="Genomic_DNA"/>
</dbReference>
<sequence length="387" mass="43438">MFEAHISSEDEREDNLIRDLLTKSATPTAEALMALIREETRTAPAHARRGRNREHNSMGLSKLPSERLAAVTVARCLYELQSGDTKFLVPLIDMIGTGVVSNEAVLAVADISDSWGMGNDRMPFRLQSIVDPLLASVEYSHALEGVISTVGDLPQLDFVRVLRHVVRLLEETSAKKENGVMKANGLARPHESHSSETRKRLRCQRLLERCFECSIDKEQSILSVRRLPFSDIVMILRRFKIILGEMSPSSDREDLQVLAKPLKGLQCGMKDVAFTGDAAKCYRGVSNWIDNDRFTKRRRRAIWTQGCIAWTCHMIDAHLSTLILDDSGRELAEQLLQAVKERRKGLEQLKSLEGLAGHLAHRKAVPFGPDALYNRRMLLVPPDVGLL</sequence>
<organism evidence="1 2">
    <name type="scientific">Gracilariopsis chorda</name>
    <dbReference type="NCBI Taxonomy" id="448386"/>
    <lineage>
        <taxon>Eukaryota</taxon>
        <taxon>Rhodophyta</taxon>
        <taxon>Florideophyceae</taxon>
        <taxon>Rhodymeniophycidae</taxon>
        <taxon>Gracilariales</taxon>
        <taxon>Gracilariaceae</taxon>
        <taxon>Gracilariopsis</taxon>
    </lineage>
</organism>
<accession>A0A2V3J0N6</accession>
<comment type="caution">
    <text evidence="1">The sequence shown here is derived from an EMBL/GenBank/DDBJ whole genome shotgun (WGS) entry which is preliminary data.</text>
</comment>
<name>A0A2V3J0N6_9FLOR</name>
<evidence type="ECO:0000313" key="2">
    <source>
        <dbReference type="Proteomes" id="UP000247409"/>
    </source>
</evidence>
<gene>
    <name evidence="1" type="ORF">BWQ96_03268</name>
</gene>